<dbReference type="Proteomes" id="UP000022141">
    <property type="component" value="Unassembled WGS sequence"/>
</dbReference>
<proteinExistence type="inferred from homology"/>
<organism evidence="3 4">
    <name type="scientific">Accumulibacter regalis</name>
    <dbReference type="NCBI Taxonomy" id="522306"/>
    <lineage>
        <taxon>Bacteria</taxon>
        <taxon>Pseudomonadati</taxon>
        <taxon>Pseudomonadota</taxon>
        <taxon>Betaproteobacteria</taxon>
        <taxon>Candidatus Accumulibacter</taxon>
    </lineage>
</organism>
<accession>A0A011QJM3</accession>
<reference evidence="3" key="1">
    <citation type="submission" date="2014-02" db="EMBL/GenBank/DDBJ databases">
        <title>Expanding our view of genomic diversity in Candidatus Accumulibacter clades.</title>
        <authorList>
            <person name="Skennerton C.T."/>
            <person name="Barr J.J."/>
            <person name="Slater F.R."/>
            <person name="Bond P.L."/>
            <person name="Tyson G.W."/>
        </authorList>
    </citation>
    <scope>NUCLEOTIDE SEQUENCE [LARGE SCALE GENOMIC DNA]</scope>
</reference>
<dbReference type="AlphaFoldDB" id="A0A011QJM3"/>
<dbReference type="InterPro" id="IPR006015">
    <property type="entry name" value="Universal_stress_UspA"/>
</dbReference>
<dbReference type="SUPFAM" id="SSF52402">
    <property type="entry name" value="Adenine nucleotide alpha hydrolases-like"/>
    <property type="match status" value="1"/>
</dbReference>
<keyword evidence="4" id="KW-1185">Reference proteome</keyword>
<evidence type="ECO:0000259" key="2">
    <source>
        <dbReference type="Pfam" id="PF00582"/>
    </source>
</evidence>
<protein>
    <submittedName>
        <fullName evidence="3">Universal stress protein F</fullName>
    </submittedName>
</protein>
<evidence type="ECO:0000313" key="4">
    <source>
        <dbReference type="Proteomes" id="UP000022141"/>
    </source>
</evidence>
<feature type="domain" description="UspA" evidence="2">
    <location>
        <begin position="1"/>
        <end position="136"/>
    </location>
</feature>
<dbReference type="PRINTS" id="PR01438">
    <property type="entry name" value="UNVRSLSTRESS"/>
</dbReference>
<dbReference type="Gene3D" id="3.40.50.620">
    <property type="entry name" value="HUPs"/>
    <property type="match status" value="1"/>
</dbReference>
<dbReference type="CDD" id="cd00293">
    <property type="entry name" value="USP-like"/>
    <property type="match status" value="1"/>
</dbReference>
<dbReference type="Pfam" id="PF00582">
    <property type="entry name" value="Usp"/>
    <property type="match status" value="1"/>
</dbReference>
<comment type="caution">
    <text evidence="3">The sequence shown here is derived from an EMBL/GenBank/DDBJ whole genome shotgun (WGS) entry which is preliminary data.</text>
</comment>
<gene>
    <name evidence="3" type="primary">uspF</name>
    <name evidence="3" type="ORF">AW11_01568</name>
</gene>
<dbReference type="EMBL" id="JEMY01000017">
    <property type="protein sequence ID" value="EXI89245.1"/>
    <property type="molecule type" value="Genomic_DNA"/>
</dbReference>
<sequence length="136" mass="14489">MYKTVLVPIDMAHLAEGKANVTLAASYGAQGSKIILLNVVEDIPNWAAVDLPAGLLHKSVEATKAELTAIAKASGMHMDVDVRTGHSYDTILDVAKESNVDLIIIASHRPGLQDYFLGSTAAKVVRHANCSVLVVR</sequence>
<dbReference type="eggNOG" id="COG0589">
    <property type="taxonomic scope" value="Bacteria"/>
</dbReference>
<evidence type="ECO:0000313" key="3">
    <source>
        <dbReference type="EMBL" id="EXI89245.1"/>
    </source>
</evidence>
<dbReference type="InterPro" id="IPR014729">
    <property type="entry name" value="Rossmann-like_a/b/a_fold"/>
</dbReference>
<name>A0A011QJM3_ACCRE</name>
<comment type="similarity">
    <text evidence="1">Belongs to the universal stress protein A family.</text>
</comment>
<dbReference type="STRING" id="1454004.AW11_01568"/>
<evidence type="ECO:0000256" key="1">
    <source>
        <dbReference type="ARBA" id="ARBA00008791"/>
    </source>
</evidence>
<dbReference type="PANTHER" id="PTHR46268">
    <property type="entry name" value="STRESS RESPONSE PROTEIN NHAX"/>
    <property type="match status" value="1"/>
</dbReference>
<dbReference type="PATRIC" id="fig|1454004.3.peg.1617"/>
<dbReference type="PANTHER" id="PTHR46268:SF6">
    <property type="entry name" value="UNIVERSAL STRESS PROTEIN UP12"/>
    <property type="match status" value="1"/>
</dbReference>
<dbReference type="InterPro" id="IPR006016">
    <property type="entry name" value="UspA"/>
</dbReference>